<dbReference type="Pfam" id="PF01596">
    <property type="entry name" value="Methyltransf_3"/>
    <property type="match status" value="1"/>
</dbReference>
<dbReference type="GO" id="GO:0008171">
    <property type="term" value="F:O-methyltransferase activity"/>
    <property type="evidence" value="ECO:0007669"/>
    <property type="project" value="InterPro"/>
</dbReference>
<reference evidence="4" key="1">
    <citation type="journal article" date="2020" name="mSystems">
        <title>Genome- and Community-Level Interaction Insights into Carbon Utilization and Element Cycling Functions of Hydrothermarchaeota in Hydrothermal Sediment.</title>
        <authorList>
            <person name="Zhou Z."/>
            <person name="Liu Y."/>
            <person name="Xu W."/>
            <person name="Pan J."/>
            <person name="Luo Z.H."/>
            <person name="Li M."/>
        </authorList>
    </citation>
    <scope>NUCLEOTIDE SEQUENCE [LARGE SCALE GENOMIC DNA]</scope>
    <source>
        <strain evidence="4">SpSt-767</strain>
    </source>
</reference>
<keyword evidence="2" id="KW-0808">Transferase</keyword>
<dbReference type="PANTHER" id="PTHR43167:SF1">
    <property type="entry name" value="PUTATIVE (AFU_ORTHOLOGUE AFUA_6G01830)-RELATED"/>
    <property type="match status" value="1"/>
</dbReference>
<evidence type="ECO:0008006" key="5">
    <source>
        <dbReference type="Google" id="ProtNLM"/>
    </source>
</evidence>
<accession>A0A7V6DNL0</accession>
<evidence type="ECO:0000256" key="3">
    <source>
        <dbReference type="ARBA" id="ARBA00022691"/>
    </source>
</evidence>
<dbReference type="InterPro" id="IPR002935">
    <property type="entry name" value="SAM_O-MeTrfase"/>
</dbReference>
<protein>
    <recommendedName>
        <fullName evidence="5">O-methyltransferase</fullName>
    </recommendedName>
</protein>
<sequence length="225" mass="24532">MAMLAISSAPGWALGKTGSRQWDCNSATSAHPPLAKDESEKRILHVLDEIEGPIVDDLHGRLLRILVESTRAKNVVEIGTGPGYSALWLCLGLKSTGGRLITHEIQHRRILSARANFERAGVENLVTVVEGNAHRTVSQLQEPIDILFLDAEGGNLEYLNQLLPLIRPGGLILADNMNEPRPDPRFIKAITTNPSLETIFLNMRGQGISVTVKKKLRNQAGATPA</sequence>
<dbReference type="CDD" id="cd02440">
    <property type="entry name" value="AdoMet_MTases"/>
    <property type="match status" value="1"/>
</dbReference>
<evidence type="ECO:0000256" key="1">
    <source>
        <dbReference type="ARBA" id="ARBA00022603"/>
    </source>
</evidence>
<evidence type="ECO:0000256" key="2">
    <source>
        <dbReference type="ARBA" id="ARBA00022679"/>
    </source>
</evidence>
<gene>
    <name evidence="4" type="ORF">ENV52_00465</name>
</gene>
<dbReference type="EMBL" id="DTGR01000011">
    <property type="protein sequence ID" value="HHS28161.1"/>
    <property type="molecule type" value="Genomic_DNA"/>
</dbReference>
<organism evidence="4">
    <name type="scientific">Desulfobacca acetoxidans</name>
    <dbReference type="NCBI Taxonomy" id="60893"/>
    <lineage>
        <taxon>Bacteria</taxon>
        <taxon>Pseudomonadati</taxon>
        <taxon>Thermodesulfobacteriota</taxon>
        <taxon>Desulfobaccia</taxon>
        <taxon>Desulfobaccales</taxon>
        <taxon>Desulfobaccaceae</taxon>
        <taxon>Desulfobacca</taxon>
    </lineage>
</organism>
<keyword evidence="3" id="KW-0949">S-adenosyl-L-methionine</keyword>
<dbReference type="GO" id="GO:0032259">
    <property type="term" value="P:methylation"/>
    <property type="evidence" value="ECO:0007669"/>
    <property type="project" value="UniProtKB-KW"/>
</dbReference>
<proteinExistence type="predicted"/>
<dbReference type="Gene3D" id="3.40.50.150">
    <property type="entry name" value="Vaccinia Virus protein VP39"/>
    <property type="match status" value="1"/>
</dbReference>
<dbReference type="AlphaFoldDB" id="A0A7V6DNL0"/>
<dbReference type="InterPro" id="IPR029063">
    <property type="entry name" value="SAM-dependent_MTases_sf"/>
</dbReference>
<dbReference type="PANTHER" id="PTHR43167">
    <property type="entry name" value="PUTATIVE (AFU_ORTHOLOGUE AFUA_6G01830)-RELATED"/>
    <property type="match status" value="1"/>
</dbReference>
<dbReference type="SUPFAM" id="SSF53335">
    <property type="entry name" value="S-adenosyl-L-methionine-dependent methyltransferases"/>
    <property type="match status" value="1"/>
</dbReference>
<comment type="caution">
    <text evidence="4">The sequence shown here is derived from an EMBL/GenBank/DDBJ whole genome shotgun (WGS) entry which is preliminary data.</text>
</comment>
<evidence type="ECO:0000313" key="4">
    <source>
        <dbReference type="EMBL" id="HHS28161.1"/>
    </source>
</evidence>
<dbReference type="PROSITE" id="PS51682">
    <property type="entry name" value="SAM_OMT_I"/>
    <property type="match status" value="1"/>
</dbReference>
<name>A0A7V6DNL0_9BACT</name>
<keyword evidence="1" id="KW-0489">Methyltransferase</keyword>